<feature type="region of interest" description="Disordered" evidence="1">
    <location>
        <begin position="115"/>
        <end position="145"/>
    </location>
</feature>
<reference evidence="2 3" key="1">
    <citation type="journal article" date="2019" name="Int. J. Syst. Evol. Microbiol.">
        <title>The Global Catalogue of Microorganisms (GCM) 10K type strain sequencing project: providing services to taxonomists for standard genome sequencing and annotation.</title>
        <authorList>
            <consortium name="The Broad Institute Genomics Platform"/>
            <consortium name="The Broad Institute Genome Sequencing Center for Infectious Disease"/>
            <person name="Wu L."/>
            <person name="Ma J."/>
        </authorList>
    </citation>
    <scope>NUCLEOTIDE SEQUENCE [LARGE SCALE GENOMIC DNA]</scope>
    <source>
        <strain evidence="2 3">DT72</strain>
    </source>
</reference>
<protein>
    <submittedName>
        <fullName evidence="2">Uncharacterized protein</fullName>
    </submittedName>
</protein>
<evidence type="ECO:0000313" key="3">
    <source>
        <dbReference type="Proteomes" id="UP001596407"/>
    </source>
</evidence>
<proteinExistence type="predicted"/>
<dbReference type="Proteomes" id="UP001596407">
    <property type="component" value="Unassembled WGS sequence"/>
</dbReference>
<name>A0ABD5WQH9_9EURY</name>
<comment type="caution">
    <text evidence="2">The sequence shown here is derived from an EMBL/GenBank/DDBJ whole genome shotgun (WGS) entry which is preliminary data.</text>
</comment>
<organism evidence="2 3">
    <name type="scientific">Halorussus caseinilyticus</name>
    <dbReference type="NCBI Taxonomy" id="3034025"/>
    <lineage>
        <taxon>Archaea</taxon>
        <taxon>Methanobacteriati</taxon>
        <taxon>Methanobacteriota</taxon>
        <taxon>Stenosarchaea group</taxon>
        <taxon>Halobacteria</taxon>
        <taxon>Halobacteriales</taxon>
        <taxon>Haladaptataceae</taxon>
        <taxon>Halorussus</taxon>
    </lineage>
</organism>
<keyword evidence="3" id="KW-1185">Reference proteome</keyword>
<dbReference type="EMBL" id="JBHSZH010000005">
    <property type="protein sequence ID" value="MFC7081353.1"/>
    <property type="molecule type" value="Genomic_DNA"/>
</dbReference>
<gene>
    <name evidence="2" type="ORF">ACFQJ6_15810</name>
</gene>
<feature type="region of interest" description="Disordered" evidence="1">
    <location>
        <begin position="48"/>
        <end position="71"/>
    </location>
</feature>
<dbReference type="RefSeq" id="WP_276280736.1">
    <property type="nucleotide sequence ID" value="NZ_CP119809.1"/>
</dbReference>
<sequence length="177" mass="18518">MKGLGFGAMSAVGVSALAGNVVAQQEPDGREADIQASCNPGIIDYAHLVPPGEDPDNPSGSYADAPDGGMDLVFQLDEDGMPENGSKPIGYQVVLVRDNNQPATKSVEEGRTRGFAGTVHTTPGGETQRREEFSTSGLQTGDGPTRYWTVLTVADYSQLPEGIPLEAAVVPVDITSQ</sequence>
<dbReference type="AlphaFoldDB" id="A0ABD5WQH9"/>
<accession>A0ABD5WQH9</accession>
<dbReference type="GeneID" id="79301901"/>
<evidence type="ECO:0000256" key="1">
    <source>
        <dbReference type="SAM" id="MobiDB-lite"/>
    </source>
</evidence>
<evidence type="ECO:0000313" key="2">
    <source>
        <dbReference type="EMBL" id="MFC7081353.1"/>
    </source>
</evidence>